<organism evidence="7 8">
    <name type="scientific">Spinacia oleracea</name>
    <name type="common">Spinach</name>
    <dbReference type="NCBI Taxonomy" id="3562"/>
    <lineage>
        <taxon>Eukaryota</taxon>
        <taxon>Viridiplantae</taxon>
        <taxon>Streptophyta</taxon>
        <taxon>Embryophyta</taxon>
        <taxon>Tracheophyta</taxon>
        <taxon>Spermatophyta</taxon>
        <taxon>Magnoliopsida</taxon>
        <taxon>eudicotyledons</taxon>
        <taxon>Gunneridae</taxon>
        <taxon>Pentapetalae</taxon>
        <taxon>Caryophyllales</taxon>
        <taxon>Chenopodiaceae</taxon>
        <taxon>Chenopodioideae</taxon>
        <taxon>Anserineae</taxon>
        <taxon>Spinacia</taxon>
    </lineage>
</organism>
<feature type="domain" description="NB-ARC" evidence="5">
    <location>
        <begin position="206"/>
        <end position="263"/>
    </location>
</feature>
<dbReference type="Pfam" id="PF00931">
    <property type="entry name" value="NB-ARC"/>
    <property type="match status" value="1"/>
</dbReference>
<dbReference type="InterPro" id="IPR027417">
    <property type="entry name" value="P-loop_NTPase"/>
</dbReference>
<feature type="domain" description="Disease resistance N-terminal" evidence="6">
    <location>
        <begin position="31"/>
        <end position="118"/>
    </location>
</feature>
<reference evidence="8" key="2">
    <citation type="submission" date="2025-08" db="UniProtKB">
        <authorList>
            <consortium name="RefSeq"/>
        </authorList>
    </citation>
    <scope>IDENTIFICATION</scope>
    <source>
        <tissue evidence="8">Leaf</tissue>
    </source>
</reference>
<evidence type="ECO:0000256" key="4">
    <source>
        <dbReference type="ARBA" id="ARBA00022840"/>
    </source>
</evidence>
<dbReference type="InterPro" id="IPR002182">
    <property type="entry name" value="NB-ARC"/>
</dbReference>
<accession>A0ABM3RSM7</accession>
<evidence type="ECO:0000259" key="6">
    <source>
        <dbReference type="Pfam" id="PF18052"/>
    </source>
</evidence>
<keyword evidence="1" id="KW-0677">Repeat</keyword>
<dbReference type="PANTHER" id="PTHR36766">
    <property type="entry name" value="PLANT BROAD-SPECTRUM MILDEW RESISTANCE PROTEIN RPW8"/>
    <property type="match status" value="1"/>
</dbReference>
<evidence type="ECO:0000313" key="7">
    <source>
        <dbReference type="Proteomes" id="UP000813463"/>
    </source>
</evidence>
<reference evidence="7" key="1">
    <citation type="journal article" date="2021" name="Nat. Commun.">
        <title>Genomic analyses provide insights into spinach domestication and the genetic basis of agronomic traits.</title>
        <authorList>
            <person name="Cai X."/>
            <person name="Sun X."/>
            <person name="Xu C."/>
            <person name="Sun H."/>
            <person name="Wang X."/>
            <person name="Ge C."/>
            <person name="Zhang Z."/>
            <person name="Wang Q."/>
            <person name="Fei Z."/>
            <person name="Jiao C."/>
            <person name="Wang Q."/>
        </authorList>
    </citation>
    <scope>NUCLEOTIDE SEQUENCE [LARGE SCALE GENOMIC DNA]</scope>
    <source>
        <strain evidence="7">cv. Varoflay</strain>
    </source>
</reference>
<proteinExistence type="predicted"/>
<evidence type="ECO:0000313" key="8">
    <source>
        <dbReference type="RefSeq" id="XP_056698622.1"/>
    </source>
</evidence>
<keyword evidence="3" id="KW-0611">Plant defense</keyword>
<dbReference type="Gene3D" id="3.40.50.300">
    <property type="entry name" value="P-loop containing nucleotide triphosphate hydrolases"/>
    <property type="match status" value="1"/>
</dbReference>
<dbReference type="SUPFAM" id="SSF52540">
    <property type="entry name" value="P-loop containing nucleoside triphosphate hydrolases"/>
    <property type="match status" value="1"/>
</dbReference>
<dbReference type="PANTHER" id="PTHR36766:SF35">
    <property type="entry name" value="DISEASE RESISTANCE PROTEIN RGA3"/>
    <property type="match status" value="1"/>
</dbReference>
<dbReference type="GeneID" id="130472170"/>
<gene>
    <name evidence="8" type="primary">LOC130472170</name>
</gene>
<keyword evidence="7" id="KW-1185">Reference proteome</keyword>
<protein>
    <submittedName>
        <fullName evidence="8">Disease resistance protein RGA2</fullName>
    </submittedName>
</protein>
<keyword evidence="2" id="KW-0547">Nucleotide-binding</keyword>
<dbReference type="RefSeq" id="XP_056698622.1">
    <property type="nucleotide sequence ID" value="XM_056842644.1"/>
</dbReference>
<evidence type="ECO:0000259" key="5">
    <source>
        <dbReference type="Pfam" id="PF00931"/>
    </source>
</evidence>
<keyword evidence="4" id="KW-0067">ATP-binding</keyword>
<dbReference type="Proteomes" id="UP000813463">
    <property type="component" value="Chromosome 4"/>
</dbReference>
<evidence type="ECO:0000256" key="3">
    <source>
        <dbReference type="ARBA" id="ARBA00022821"/>
    </source>
</evidence>
<dbReference type="Pfam" id="PF18052">
    <property type="entry name" value="Rx_N"/>
    <property type="match status" value="1"/>
</dbReference>
<evidence type="ECO:0000256" key="1">
    <source>
        <dbReference type="ARBA" id="ARBA00022737"/>
    </source>
</evidence>
<dbReference type="InterPro" id="IPR041118">
    <property type="entry name" value="Rx_N"/>
</dbReference>
<evidence type="ECO:0000256" key="2">
    <source>
        <dbReference type="ARBA" id="ARBA00022741"/>
    </source>
</evidence>
<sequence length="286" mass="32048">MLATFSTPFPCSLKIHFKWLLPTGMVLTVAQTLLSALQTKEVRQLCSLFAHESQLADLERTVETINAVLLDSEPKHQELNSEGKDWIGKLKDAVYDADDLFDKFNTIAQKQKSVPGGKISKKVRRFFSGENQLLFAANTSRKIKKLRMKLDGIAEDRAKFGFSDVYIPVKRREETSSYVNEHSIIGRDADKKAILDLLFQDSDAAEDNVSFVSIVGIGGLGKTALAQFVFQDDMIKSSFELCFWVCVSEEFGLKEILSKMLGKSTELNLEGLQKEVRDKGARIALL</sequence>
<dbReference type="Gene3D" id="1.20.5.4130">
    <property type="match status" value="1"/>
</dbReference>
<name>A0ABM3RSM7_SPIOL</name>